<evidence type="ECO:0000256" key="1">
    <source>
        <dbReference type="ARBA" id="ARBA00023115"/>
    </source>
</evidence>
<proteinExistence type="predicted"/>
<evidence type="ECO:0000313" key="4">
    <source>
        <dbReference type="Proteomes" id="UP000588112"/>
    </source>
</evidence>
<organism evidence="3 4">
    <name type="scientific">Sphaerisporangium krabiense</name>
    <dbReference type="NCBI Taxonomy" id="763782"/>
    <lineage>
        <taxon>Bacteria</taxon>
        <taxon>Bacillati</taxon>
        <taxon>Actinomycetota</taxon>
        <taxon>Actinomycetes</taxon>
        <taxon>Streptosporangiales</taxon>
        <taxon>Streptosporangiaceae</taxon>
        <taxon>Sphaerisporangium</taxon>
    </lineage>
</organism>
<keyword evidence="4" id="KW-1185">Reference proteome</keyword>
<gene>
    <name evidence="3" type="ORF">BJ981_003931</name>
</gene>
<accession>A0A7W8Z6F4</accession>
<dbReference type="PANTHER" id="PTHR43317:SF1">
    <property type="entry name" value="THERMOSPERMINE SYNTHASE ACAULIS5"/>
    <property type="match status" value="1"/>
</dbReference>
<dbReference type="EMBL" id="JACHBR010000001">
    <property type="protein sequence ID" value="MBB5628232.1"/>
    <property type="molecule type" value="Genomic_DNA"/>
</dbReference>
<evidence type="ECO:0000313" key="3">
    <source>
        <dbReference type="EMBL" id="MBB5628232.1"/>
    </source>
</evidence>
<dbReference type="InterPro" id="IPR029063">
    <property type="entry name" value="SAM-dependent_MTases_sf"/>
</dbReference>
<dbReference type="AlphaFoldDB" id="A0A7W8Z6F4"/>
<comment type="caution">
    <text evidence="3">The sequence shown here is derived from an EMBL/GenBank/DDBJ whole genome shotgun (WGS) entry which is preliminary data.</text>
</comment>
<feature type="region of interest" description="Disordered" evidence="2">
    <location>
        <begin position="1"/>
        <end position="20"/>
    </location>
</feature>
<dbReference type="Gene3D" id="3.40.50.150">
    <property type="entry name" value="Vaccinia Virus protein VP39"/>
    <property type="match status" value="1"/>
</dbReference>
<evidence type="ECO:0000256" key="2">
    <source>
        <dbReference type="SAM" id="MobiDB-lite"/>
    </source>
</evidence>
<dbReference type="NCBIfam" id="NF037959">
    <property type="entry name" value="MFS_SpdSyn"/>
    <property type="match status" value="1"/>
</dbReference>
<reference evidence="3 4" key="1">
    <citation type="submission" date="2020-08" db="EMBL/GenBank/DDBJ databases">
        <title>Sequencing the genomes of 1000 actinobacteria strains.</title>
        <authorList>
            <person name="Klenk H.-P."/>
        </authorList>
    </citation>
    <scope>NUCLEOTIDE SEQUENCE [LARGE SCALE GENOMIC DNA]</scope>
    <source>
        <strain evidence="3 4">DSM 45790</strain>
    </source>
</reference>
<sequence length="287" mass="30421">MGDRVGKRKSEPSPVSGRHAVDSGEVELLRDLDRPSGWLLSMGGVPQSYVDLDDPTYLEFEYVRLMADVIDVIEEGPLDVVHVGAGACTLPRYVAATRPGSRHIVIEPDAALVRLVRDHLRLRSVPSLKVRVADGRSGAAGLRDASADLFVLDAFTGATMPLDLATAEYMGDVARVLKDSGVLLVNLADGKGLAFARRVVATVRGTFRHVALLAEPGVLRGRRFGNLIVAASPAPLPLASLTRRAAGGLTQARCVAEDDLVKFVAGAPPIKDGDAVLAPVPPPDLFT</sequence>
<dbReference type="SUPFAM" id="SSF53335">
    <property type="entry name" value="S-adenosyl-L-methionine-dependent methyltransferases"/>
    <property type="match status" value="1"/>
</dbReference>
<protein>
    <submittedName>
        <fullName evidence="3">Spermidine synthase</fullName>
    </submittedName>
</protein>
<name>A0A7W8Z6F4_9ACTN</name>
<dbReference type="GO" id="GO:0006596">
    <property type="term" value="P:polyamine biosynthetic process"/>
    <property type="evidence" value="ECO:0007669"/>
    <property type="project" value="UniProtKB-KW"/>
</dbReference>
<feature type="compositionally biased region" description="Basic and acidic residues" evidence="2">
    <location>
        <begin position="1"/>
        <end position="11"/>
    </location>
</feature>
<keyword evidence="1" id="KW-0620">Polyamine biosynthesis</keyword>
<dbReference type="PANTHER" id="PTHR43317">
    <property type="entry name" value="THERMOSPERMINE SYNTHASE ACAULIS5"/>
    <property type="match status" value="1"/>
</dbReference>
<dbReference type="Proteomes" id="UP000588112">
    <property type="component" value="Unassembled WGS sequence"/>
</dbReference>